<dbReference type="EMBL" id="JAAQPF010001013">
    <property type="protein sequence ID" value="KAF5694570.1"/>
    <property type="molecule type" value="Genomic_DNA"/>
</dbReference>
<accession>A0A8H5XJA8</accession>
<evidence type="ECO:0000313" key="3">
    <source>
        <dbReference type="Proteomes" id="UP000532311"/>
    </source>
</evidence>
<evidence type="ECO:0000256" key="1">
    <source>
        <dbReference type="SAM" id="MobiDB-lite"/>
    </source>
</evidence>
<keyword evidence="3" id="KW-1185">Reference proteome</keyword>
<evidence type="ECO:0000313" key="2">
    <source>
        <dbReference type="EMBL" id="KAF5694570.1"/>
    </source>
</evidence>
<dbReference type="AlphaFoldDB" id="A0A8H5XJA8"/>
<sequence>MIALLLTLVLAVNAQDEQAHSAHAGSDGDGEVCDPGSETTQWWTTQQQKPDWLTDWLLGCELGLRDDNIIQASGVELEGVSNSNRRVTYQMRQSQAEIEGTL</sequence>
<organism evidence="2 3">
    <name type="scientific">Fusarium globosum</name>
    <dbReference type="NCBI Taxonomy" id="78864"/>
    <lineage>
        <taxon>Eukaryota</taxon>
        <taxon>Fungi</taxon>
        <taxon>Dikarya</taxon>
        <taxon>Ascomycota</taxon>
        <taxon>Pezizomycotina</taxon>
        <taxon>Sordariomycetes</taxon>
        <taxon>Hypocreomycetidae</taxon>
        <taxon>Hypocreales</taxon>
        <taxon>Nectriaceae</taxon>
        <taxon>Fusarium</taxon>
        <taxon>Fusarium fujikuroi species complex</taxon>
    </lineage>
</organism>
<gene>
    <name evidence="2" type="ORF">FGLOB1_14181</name>
</gene>
<reference evidence="2 3" key="1">
    <citation type="submission" date="2020-05" db="EMBL/GenBank/DDBJ databases">
        <title>Identification and distribution of gene clusters putatively required for synthesis of sphingolipid metabolism inhibitors in phylogenetically diverse species of the filamentous fungus Fusarium.</title>
        <authorList>
            <person name="Kim H.-S."/>
            <person name="Busman M."/>
            <person name="Brown D.W."/>
            <person name="Divon H."/>
            <person name="Uhlig S."/>
            <person name="Proctor R.H."/>
        </authorList>
    </citation>
    <scope>NUCLEOTIDE SEQUENCE [LARGE SCALE GENOMIC DNA]</scope>
    <source>
        <strain evidence="2 3">NRRL 26131</strain>
    </source>
</reference>
<feature type="region of interest" description="Disordered" evidence="1">
    <location>
        <begin position="17"/>
        <end position="39"/>
    </location>
</feature>
<proteinExistence type="predicted"/>
<protein>
    <submittedName>
        <fullName evidence="2">Uncharacterized protein</fullName>
    </submittedName>
</protein>
<comment type="caution">
    <text evidence="2">The sequence shown here is derived from an EMBL/GenBank/DDBJ whole genome shotgun (WGS) entry which is preliminary data.</text>
</comment>
<dbReference type="Proteomes" id="UP000532311">
    <property type="component" value="Unassembled WGS sequence"/>
</dbReference>
<name>A0A8H5XJA8_9HYPO</name>